<dbReference type="InterPro" id="IPR029035">
    <property type="entry name" value="DHS-like_NAD/FAD-binding_dom"/>
</dbReference>
<sequence length="434" mass="47802">MSNESAPPAATSSEDAIAPPPPADKPVELDANRKGLQAYLAPGASDWAPLNEEAYIVLKGAPPPDPARIVSNRTALSDMLAAALQVPNLGFLAGSGTSLGAPGGPSMWDLWKRSMCTPGSGDPTEAAARVMDVVRYKEIINPNIEHFLSQCDAYLAFNKDVTVEGFVSEVKAVILDACSAFLRAPNAEISAYRQLLQKLARRRVRDPRLKVFTTNYDMCFETAASDLGMMAIDGFSYTRRRRFDGKHFSYDIVRREVEGHEFAEGVFQLLKLHGSVSWSREGKDIYEDTAPTPANACLIYPAKGKYQQAFLQPHLELLSRYLEFLRQPNSCLIVAGFGFNDDHLSEPIFSAIQSNPSLKLILCDFQCITHLHNRGHHGSSDYWGRFHDLAKRGLDIHFVSGSFSDLVSHIPHLRTASPAEQLANAVRRLGSQNA</sequence>
<dbReference type="RefSeq" id="WP_179597130.1">
    <property type="nucleotide sequence ID" value="NZ_CP060201.1"/>
</dbReference>
<feature type="region of interest" description="Disordered" evidence="1">
    <location>
        <begin position="1"/>
        <end position="31"/>
    </location>
</feature>
<organism evidence="2 3">
    <name type="scientific">Pseudomonas protegens</name>
    <dbReference type="NCBI Taxonomy" id="380021"/>
    <lineage>
        <taxon>Bacteria</taxon>
        <taxon>Pseudomonadati</taxon>
        <taxon>Pseudomonadota</taxon>
        <taxon>Gammaproteobacteria</taxon>
        <taxon>Pseudomonadales</taxon>
        <taxon>Pseudomonadaceae</taxon>
        <taxon>Pseudomonas</taxon>
    </lineage>
</organism>
<dbReference type="SUPFAM" id="SSF52467">
    <property type="entry name" value="DHS-like NAD/FAD-binding domain"/>
    <property type="match status" value="1"/>
</dbReference>
<evidence type="ECO:0000313" key="3">
    <source>
        <dbReference type="Proteomes" id="UP000515277"/>
    </source>
</evidence>
<evidence type="ECO:0000256" key="1">
    <source>
        <dbReference type="SAM" id="MobiDB-lite"/>
    </source>
</evidence>
<dbReference type="AlphaFoldDB" id="A0A7G8YRS9"/>
<gene>
    <name evidence="2" type="ORF">GGI48_04090</name>
</gene>
<reference evidence="3" key="1">
    <citation type="journal article" date="2020" name="Microbiol. Resour. Announc.">
        <title>Complete genome sequences of four natural Pseudomonas isolates that catabolize a wide range of aromatic compounds relevant to lignin valorization.</title>
        <authorList>
            <person name="Hatmaker E.A."/>
            <person name="Presley G."/>
            <person name="Cannon O."/>
            <person name="Guss A.M."/>
            <person name="Elkins J.G."/>
        </authorList>
    </citation>
    <scope>NUCLEOTIDE SEQUENCE [LARGE SCALE GENOMIC DNA]</scope>
    <source>
        <strain evidence="3">H1F5C</strain>
    </source>
</reference>
<accession>A0A7G8YRS9</accession>
<feature type="compositionally biased region" description="Polar residues" evidence="1">
    <location>
        <begin position="1"/>
        <end position="14"/>
    </location>
</feature>
<name>A0A7G8YRS9_9PSED</name>
<proteinExistence type="predicted"/>
<evidence type="ECO:0000313" key="2">
    <source>
        <dbReference type="EMBL" id="QNH78377.1"/>
    </source>
</evidence>
<protein>
    <submittedName>
        <fullName evidence="2">SIR2 family protein</fullName>
    </submittedName>
</protein>
<dbReference type="Proteomes" id="UP000515277">
    <property type="component" value="Chromosome"/>
</dbReference>
<dbReference type="EMBL" id="CP060201">
    <property type="protein sequence ID" value="QNH78377.1"/>
    <property type="molecule type" value="Genomic_DNA"/>
</dbReference>
<dbReference type="Pfam" id="PF13289">
    <property type="entry name" value="SIR2_2"/>
    <property type="match status" value="1"/>
</dbReference>